<dbReference type="Proteomes" id="UP000243232">
    <property type="component" value="Chromosome I"/>
</dbReference>
<dbReference type="PRINTS" id="PR00169">
    <property type="entry name" value="KCHANNEL"/>
</dbReference>
<dbReference type="SUPFAM" id="SSF53850">
    <property type="entry name" value="Periplasmic binding protein-like II"/>
    <property type="match status" value="1"/>
</dbReference>
<evidence type="ECO:0000256" key="6">
    <source>
        <dbReference type="ARBA" id="ARBA00023136"/>
    </source>
</evidence>
<dbReference type="Pfam" id="PF00060">
    <property type="entry name" value="Lig_chan"/>
    <property type="match status" value="1"/>
</dbReference>
<evidence type="ECO:0000256" key="4">
    <source>
        <dbReference type="ARBA" id="ARBA00022989"/>
    </source>
</evidence>
<dbReference type="SUPFAM" id="SSF81324">
    <property type="entry name" value="Voltage-gated potassium channels"/>
    <property type="match status" value="1"/>
</dbReference>
<dbReference type="Pfam" id="PF00497">
    <property type="entry name" value="SBP_bac_3"/>
    <property type="match status" value="1"/>
</dbReference>
<reference evidence="15" key="1">
    <citation type="submission" date="2016-10" db="EMBL/GenBank/DDBJ databases">
        <authorList>
            <person name="Varghese N."/>
            <person name="Submissions S."/>
        </authorList>
    </citation>
    <scope>NUCLEOTIDE SEQUENCE [LARGE SCALE GENOMIC DNA]</scope>
    <source>
        <strain evidence="15">DSM 17875</strain>
    </source>
</reference>
<dbReference type="InterPro" id="IPR001320">
    <property type="entry name" value="Iontro_rcpt_C"/>
</dbReference>
<dbReference type="Gene3D" id="1.10.287.70">
    <property type="match status" value="1"/>
</dbReference>
<evidence type="ECO:0000256" key="3">
    <source>
        <dbReference type="ARBA" id="ARBA00022692"/>
    </source>
</evidence>
<keyword evidence="7" id="KW-0675">Receptor</keyword>
<evidence type="ECO:0000256" key="7">
    <source>
        <dbReference type="ARBA" id="ARBA00023170"/>
    </source>
</evidence>
<evidence type="ECO:0000256" key="10">
    <source>
        <dbReference type="SAM" id="Phobius"/>
    </source>
</evidence>
<name>A0A1H2EJR5_9PSED</name>
<keyword evidence="4 10" id="KW-1133">Transmembrane helix</keyword>
<organism evidence="14 15">
    <name type="scientific">Pseudomonas pohangensis</name>
    <dbReference type="NCBI Taxonomy" id="364197"/>
    <lineage>
        <taxon>Bacteria</taxon>
        <taxon>Pseudomonadati</taxon>
        <taxon>Pseudomonadota</taxon>
        <taxon>Gammaproteobacteria</taxon>
        <taxon>Pseudomonadales</taxon>
        <taxon>Pseudomonadaceae</taxon>
        <taxon>Pseudomonas</taxon>
    </lineage>
</organism>
<evidence type="ECO:0000256" key="11">
    <source>
        <dbReference type="SAM" id="SignalP"/>
    </source>
</evidence>
<evidence type="ECO:0000256" key="2">
    <source>
        <dbReference type="ARBA" id="ARBA00022448"/>
    </source>
</evidence>
<dbReference type="InterPro" id="IPR001638">
    <property type="entry name" value="Solute-binding_3/MltF_N"/>
</dbReference>
<feature type="transmembrane region" description="Helical" evidence="10">
    <location>
        <begin position="134"/>
        <end position="157"/>
    </location>
</feature>
<keyword evidence="8" id="KW-0325">Glycoprotein</keyword>
<feature type="chain" id="PRO_5009273081" evidence="11">
    <location>
        <begin position="20"/>
        <end position="355"/>
    </location>
</feature>
<dbReference type="InterPro" id="IPR015683">
    <property type="entry name" value="Ionotropic_Glu_rcpt"/>
</dbReference>
<dbReference type="GO" id="GO:0015276">
    <property type="term" value="F:ligand-gated monoatomic ion channel activity"/>
    <property type="evidence" value="ECO:0007669"/>
    <property type="project" value="InterPro"/>
</dbReference>
<dbReference type="GO" id="GO:0016020">
    <property type="term" value="C:membrane"/>
    <property type="evidence" value="ECO:0007669"/>
    <property type="project" value="UniProtKB-SubCell"/>
</dbReference>
<dbReference type="AlphaFoldDB" id="A0A1H2EJR5"/>
<evidence type="ECO:0000313" key="15">
    <source>
        <dbReference type="Proteomes" id="UP000243232"/>
    </source>
</evidence>
<sequence length="355" mass="39047">MLRVLIFLWLALLGLHATAAQPDEPLLRVGITEVPPFVIKEPDGSWRGISIDLWNSIADKAGYRFELLPMPFDRLLPGLEDGQLDVVVGALTMTAEREERFDFTHPFYRTGLAIGVPRSSEGGGWGVLKGLLSWQFFTLIFGLALLLMLVGAVLWLFERHRNQEQFGGSPVQGLGSSFWWAAVTMTTVGYGDKAPVTLGGRLVGLVWMFAGLIMVSTFTAAVASMLTVGNLQGGIQGPEDLRRAHVASVDKTSGSLYLESQRIRHSNYPNLMEAMLAVQQGDAEAVVYDLPIMQYRNGEMGGGGLRLLPGTFENQSYAFALANGSPYRERLNLELLRAVSGDDWIKVQRLYLGEP</sequence>
<evidence type="ECO:0000256" key="8">
    <source>
        <dbReference type="ARBA" id="ARBA00023180"/>
    </source>
</evidence>
<dbReference type="PANTHER" id="PTHR18966">
    <property type="entry name" value="IONOTROPIC GLUTAMATE RECEPTOR"/>
    <property type="match status" value="1"/>
</dbReference>
<proteinExistence type="predicted"/>
<evidence type="ECO:0000259" key="12">
    <source>
        <dbReference type="SMART" id="SM00062"/>
    </source>
</evidence>
<dbReference type="SMART" id="SM00079">
    <property type="entry name" value="PBPe"/>
    <property type="match status" value="1"/>
</dbReference>
<keyword evidence="3 10" id="KW-0812">Transmembrane</keyword>
<evidence type="ECO:0000259" key="13">
    <source>
        <dbReference type="SMART" id="SM00079"/>
    </source>
</evidence>
<dbReference type="SMART" id="SM00062">
    <property type="entry name" value="PBPb"/>
    <property type="match status" value="1"/>
</dbReference>
<feature type="domain" description="Ionotropic glutamate receptor C-terminal" evidence="13">
    <location>
        <begin position="28"/>
        <end position="347"/>
    </location>
</feature>
<comment type="subcellular location">
    <subcellularLocation>
        <location evidence="1">Membrane</location>
        <topology evidence="1">Multi-pass membrane protein</topology>
    </subcellularLocation>
</comment>
<dbReference type="EMBL" id="LT629785">
    <property type="protein sequence ID" value="SDT95249.1"/>
    <property type="molecule type" value="Genomic_DNA"/>
</dbReference>
<keyword evidence="5" id="KW-0406">Ion transport</keyword>
<dbReference type="Gene3D" id="1.20.5.110">
    <property type="match status" value="1"/>
</dbReference>
<evidence type="ECO:0000313" key="14">
    <source>
        <dbReference type="EMBL" id="SDT95249.1"/>
    </source>
</evidence>
<dbReference type="OrthoDB" id="9799090at2"/>
<keyword evidence="9" id="KW-0407">Ion channel</keyword>
<dbReference type="Gene3D" id="3.40.190.10">
    <property type="entry name" value="Periplasmic binding protein-like II"/>
    <property type="match status" value="2"/>
</dbReference>
<evidence type="ECO:0000256" key="9">
    <source>
        <dbReference type="ARBA" id="ARBA00023303"/>
    </source>
</evidence>
<keyword evidence="11" id="KW-0732">Signal</keyword>
<feature type="transmembrane region" description="Helical" evidence="10">
    <location>
        <begin position="202"/>
        <end position="226"/>
    </location>
</feature>
<feature type="domain" description="Solute-binding protein family 3/N-terminal" evidence="12">
    <location>
        <begin position="26"/>
        <end position="355"/>
    </location>
</feature>
<dbReference type="RefSeq" id="WP_090193235.1">
    <property type="nucleotide sequence ID" value="NZ_LT629785.1"/>
</dbReference>
<gene>
    <name evidence="14" type="ORF">SAMN05216296_0843</name>
</gene>
<keyword evidence="6 10" id="KW-0472">Membrane</keyword>
<protein>
    <submittedName>
        <fullName evidence="14">Amino acid ABC transporter substrate-binding protein, PAAT family</fullName>
    </submittedName>
</protein>
<evidence type="ECO:0000256" key="1">
    <source>
        <dbReference type="ARBA" id="ARBA00004141"/>
    </source>
</evidence>
<feature type="signal peptide" evidence="11">
    <location>
        <begin position="1"/>
        <end position="19"/>
    </location>
</feature>
<keyword evidence="2" id="KW-0813">Transport</keyword>
<keyword evidence="15" id="KW-1185">Reference proteome</keyword>
<dbReference type="STRING" id="364197.SAMN05216296_0843"/>
<evidence type="ECO:0000256" key="5">
    <source>
        <dbReference type="ARBA" id="ARBA00023065"/>
    </source>
</evidence>
<accession>A0A1H2EJR5</accession>